<reference evidence="1" key="2">
    <citation type="submission" date="2021-05" db="EMBL/GenBank/DDBJ databases">
        <authorList>
            <person name="Pain A."/>
        </authorList>
    </citation>
    <scope>NUCLEOTIDE SEQUENCE</scope>
    <source>
        <strain evidence="1">1802A</strain>
    </source>
</reference>
<reference evidence="1" key="1">
    <citation type="journal article" date="2014" name="Nucleic Acids Res.">
        <title>The evolutionary dynamics of variant antigen genes in Babesia reveal a history of genomic innovation underlying host-parasite interaction.</title>
        <authorList>
            <person name="Jackson A.P."/>
            <person name="Otto T.D."/>
            <person name="Darby A."/>
            <person name="Ramaprasad A."/>
            <person name="Xia D."/>
            <person name="Echaide I.E."/>
            <person name="Farber M."/>
            <person name="Gahlot S."/>
            <person name="Gamble J."/>
            <person name="Gupta D."/>
            <person name="Gupta Y."/>
            <person name="Jackson L."/>
            <person name="Malandrin L."/>
            <person name="Malas T.B."/>
            <person name="Moussa E."/>
            <person name="Nair M."/>
            <person name="Reid A.J."/>
            <person name="Sanders M."/>
            <person name="Sharma J."/>
            <person name="Tracey A."/>
            <person name="Quail M.A."/>
            <person name="Weir W."/>
            <person name="Wastling J.M."/>
            <person name="Hall N."/>
            <person name="Willadsen P."/>
            <person name="Lingelbach K."/>
            <person name="Shiels B."/>
            <person name="Tait A."/>
            <person name="Berriman M."/>
            <person name="Allred D.R."/>
            <person name="Pain A."/>
        </authorList>
    </citation>
    <scope>NUCLEOTIDE SEQUENCE</scope>
    <source>
        <strain evidence="1">1802A</strain>
    </source>
</reference>
<proteinExistence type="predicted"/>
<comment type="caution">
    <text evidence="1">The sequence shown here is derived from an EMBL/GenBank/DDBJ whole genome shotgun (WGS) entry which is preliminary data.</text>
</comment>
<dbReference type="Proteomes" id="UP001195914">
    <property type="component" value="Unassembled WGS sequence"/>
</dbReference>
<organism evidence="1 2">
    <name type="scientific">Babesia divergens</name>
    <dbReference type="NCBI Taxonomy" id="32595"/>
    <lineage>
        <taxon>Eukaryota</taxon>
        <taxon>Sar</taxon>
        <taxon>Alveolata</taxon>
        <taxon>Apicomplexa</taxon>
        <taxon>Aconoidasida</taxon>
        <taxon>Piroplasmida</taxon>
        <taxon>Babesiidae</taxon>
        <taxon>Babesia</taxon>
    </lineage>
</organism>
<dbReference type="AlphaFoldDB" id="A0AAD9G5H3"/>
<name>A0AAD9G5H3_BABDI</name>
<sequence length="316" mass="34068">MLFNCDGGMKTYSLGAWSGQKVNDSGVSTKDLFNWLTKEKTLSGSSKPLTPGLIKRGFSDSELDESNDGSTVATAIAKIIKHDSAKALQNALSYLLFSCPWDPSLLGHAICFLYKFCEKVSQGPERFLQDPYKEHSEAFKDVCKGLQSSLQPFIFGSSYLFAVCHGNQNLFNDLWDETKFEAYCTWLKENLHSVINALQTMPMESSQWSSNHLMSGFSAGPFKYGFVYKASWTSGSTSMSKLQGYISKLTGEDSGSLGKLKSFLENPSTPSSAAATAAGAAGGIFGLGGAGAGVAYATNAFGFQNFISGLISSFLK</sequence>
<evidence type="ECO:0000313" key="1">
    <source>
        <dbReference type="EMBL" id="KAK1932192.1"/>
    </source>
</evidence>
<evidence type="ECO:0000313" key="2">
    <source>
        <dbReference type="Proteomes" id="UP001195914"/>
    </source>
</evidence>
<gene>
    <name evidence="1" type="ORF">X943_003947</name>
</gene>
<protein>
    <submittedName>
        <fullName evidence="1">Uncharacterized protein</fullName>
    </submittedName>
</protein>
<accession>A0AAD9G5H3</accession>
<dbReference type="EMBL" id="JAHBMH010000076">
    <property type="protein sequence ID" value="KAK1932192.1"/>
    <property type="molecule type" value="Genomic_DNA"/>
</dbReference>
<keyword evidence="2" id="KW-1185">Reference proteome</keyword>